<dbReference type="NCBIfam" id="TIGR04294">
    <property type="entry name" value="pre_pil_HX9DG"/>
    <property type="match status" value="1"/>
</dbReference>
<keyword evidence="4" id="KW-1185">Reference proteome</keyword>
<dbReference type="Pfam" id="PF07596">
    <property type="entry name" value="SBP_bac_10"/>
    <property type="match status" value="1"/>
</dbReference>
<keyword evidence="1" id="KW-0812">Transmembrane</keyword>
<comment type="caution">
    <text evidence="3">The sequence shown here is derived from an EMBL/GenBank/DDBJ whole genome shotgun (WGS) entry which is preliminary data.</text>
</comment>
<protein>
    <recommendedName>
        <fullName evidence="2">DUF1559 domain-containing protein</fullName>
    </recommendedName>
</protein>
<evidence type="ECO:0000256" key="1">
    <source>
        <dbReference type="SAM" id="Phobius"/>
    </source>
</evidence>
<dbReference type="RefSeq" id="WP_146593008.1">
    <property type="nucleotide sequence ID" value="NZ_SJPT01000001.1"/>
</dbReference>
<keyword evidence="1" id="KW-1133">Transmembrane helix</keyword>
<dbReference type="InterPro" id="IPR011453">
    <property type="entry name" value="DUF1559"/>
</dbReference>
<evidence type="ECO:0000313" key="3">
    <source>
        <dbReference type="EMBL" id="TWU26707.1"/>
    </source>
</evidence>
<proteinExistence type="predicted"/>
<gene>
    <name evidence="3" type="ORF">Pla52o_05600</name>
</gene>
<organism evidence="3 4">
    <name type="scientific">Novipirellula galeiformis</name>
    <dbReference type="NCBI Taxonomy" id="2528004"/>
    <lineage>
        <taxon>Bacteria</taxon>
        <taxon>Pseudomonadati</taxon>
        <taxon>Planctomycetota</taxon>
        <taxon>Planctomycetia</taxon>
        <taxon>Pirellulales</taxon>
        <taxon>Pirellulaceae</taxon>
        <taxon>Novipirellula</taxon>
    </lineage>
</organism>
<keyword evidence="1" id="KW-0472">Membrane</keyword>
<feature type="domain" description="DUF1559" evidence="2">
    <location>
        <begin position="36"/>
        <end position="280"/>
    </location>
</feature>
<dbReference type="Proteomes" id="UP000316304">
    <property type="component" value="Unassembled WGS sequence"/>
</dbReference>
<dbReference type="InterPro" id="IPR012902">
    <property type="entry name" value="N_methyl_site"/>
</dbReference>
<dbReference type="PANTHER" id="PTHR30093:SF2">
    <property type="entry name" value="TYPE II SECRETION SYSTEM PROTEIN H"/>
    <property type="match status" value="1"/>
</dbReference>
<dbReference type="InterPro" id="IPR027558">
    <property type="entry name" value="Pre_pil_HX9DG_C"/>
</dbReference>
<reference evidence="3 4" key="1">
    <citation type="submission" date="2019-02" db="EMBL/GenBank/DDBJ databases">
        <title>Deep-cultivation of Planctomycetes and their phenomic and genomic characterization uncovers novel biology.</title>
        <authorList>
            <person name="Wiegand S."/>
            <person name="Jogler M."/>
            <person name="Boedeker C."/>
            <person name="Pinto D."/>
            <person name="Vollmers J."/>
            <person name="Rivas-Marin E."/>
            <person name="Kohn T."/>
            <person name="Peeters S.H."/>
            <person name="Heuer A."/>
            <person name="Rast P."/>
            <person name="Oberbeckmann S."/>
            <person name="Bunk B."/>
            <person name="Jeske O."/>
            <person name="Meyerdierks A."/>
            <person name="Storesund J.E."/>
            <person name="Kallscheuer N."/>
            <person name="Luecker S."/>
            <person name="Lage O.M."/>
            <person name="Pohl T."/>
            <person name="Merkel B.J."/>
            <person name="Hornburger P."/>
            <person name="Mueller R.-W."/>
            <person name="Bruemmer F."/>
            <person name="Labrenz M."/>
            <person name="Spormann A.M."/>
            <person name="Op Den Camp H."/>
            <person name="Overmann J."/>
            <person name="Amann R."/>
            <person name="Jetten M.S.M."/>
            <person name="Mascher T."/>
            <person name="Medema M.H."/>
            <person name="Devos D.P."/>
            <person name="Kaster A.-K."/>
            <person name="Ovreas L."/>
            <person name="Rohde M."/>
            <person name="Galperin M.Y."/>
            <person name="Jogler C."/>
        </authorList>
    </citation>
    <scope>NUCLEOTIDE SEQUENCE [LARGE SCALE GENOMIC DNA]</scope>
    <source>
        <strain evidence="3 4">Pla52o</strain>
    </source>
</reference>
<dbReference type="Gene3D" id="3.30.700.10">
    <property type="entry name" value="Glycoprotein, Type 4 Pilin"/>
    <property type="match status" value="1"/>
</dbReference>
<evidence type="ECO:0000259" key="2">
    <source>
        <dbReference type="Pfam" id="PF07596"/>
    </source>
</evidence>
<name>A0A5C6CT44_9BACT</name>
<dbReference type="OrthoDB" id="247601at2"/>
<sequence length="299" mass="32707">MKRYSSKRNDGFTLVELLVVIAIIGVLVGLLLPAVQSAREAARRMQCSNNLKQIGLALHNYHDTLNSIPPSIVIQNRIAWGAMVLPFMEQNSLHDQMKSHLAFDGNSTTNYWVGVQSGTPAATNAKDIDAKQGIAGFNCPSDPMGELNLEMGSYGKSNYVGARTACYYNSPTATTCSDQFAAMPESTDIPTPRKFRDFIDGLSNTIVITERTTQGTPQGSLWMGSYDNIPYRIWTRIERASDDVYVINGNYAYTTSSVHPGGAQVLFGDGSIHFLTESINIKTWSALGTINSGEVIESF</sequence>
<accession>A0A5C6CT44</accession>
<dbReference type="AlphaFoldDB" id="A0A5C6CT44"/>
<evidence type="ECO:0000313" key="4">
    <source>
        <dbReference type="Proteomes" id="UP000316304"/>
    </source>
</evidence>
<dbReference type="InterPro" id="IPR045584">
    <property type="entry name" value="Pilin-like"/>
</dbReference>
<dbReference type="NCBIfam" id="TIGR02532">
    <property type="entry name" value="IV_pilin_GFxxxE"/>
    <property type="match status" value="1"/>
</dbReference>
<feature type="transmembrane region" description="Helical" evidence="1">
    <location>
        <begin position="12"/>
        <end position="35"/>
    </location>
</feature>
<dbReference type="SUPFAM" id="SSF54523">
    <property type="entry name" value="Pili subunits"/>
    <property type="match status" value="1"/>
</dbReference>
<dbReference type="PANTHER" id="PTHR30093">
    <property type="entry name" value="GENERAL SECRETION PATHWAY PROTEIN G"/>
    <property type="match status" value="1"/>
</dbReference>
<dbReference type="Pfam" id="PF07963">
    <property type="entry name" value="N_methyl"/>
    <property type="match status" value="1"/>
</dbReference>
<dbReference type="EMBL" id="SJPT01000001">
    <property type="protein sequence ID" value="TWU26707.1"/>
    <property type="molecule type" value="Genomic_DNA"/>
</dbReference>